<dbReference type="Gene3D" id="3.30.1920.20">
    <property type="match status" value="1"/>
</dbReference>
<proteinExistence type="predicted"/>
<feature type="compositionally biased region" description="Polar residues" evidence="1">
    <location>
        <begin position="40"/>
        <end position="49"/>
    </location>
</feature>
<evidence type="ECO:0000313" key="3">
    <source>
        <dbReference type="Proteomes" id="UP000176504"/>
    </source>
</evidence>
<feature type="region of interest" description="Disordered" evidence="1">
    <location>
        <begin position="28"/>
        <end position="50"/>
    </location>
</feature>
<evidence type="ECO:0000256" key="1">
    <source>
        <dbReference type="SAM" id="MobiDB-lite"/>
    </source>
</evidence>
<organism evidence="2 3">
    <name type="scientific">candidate division WWE3 bacterium RIFCSPLOWO2_01_FULL_41_18</name>
    <dbReference type="NCBI Taxonomy" id="1802625"/>
    <lineage>
        <taxon>Bacteria</taxon>
        <taxon>Katanobacteria</taxon>
    </lineage>
</organism>
<sequence>MKKSLALFFIFLLLLEINMIFKSKRYSRADSDTTPPTSTLSQIPSSPDGTNDWYVSPIDFTITADDLESGVRSISYKLDSDDVQTQIFNNTLNLVQNPSFEEAGTPVNLWDKTNDDINAVFTQDSIAAPSFGTKSAKISATTGTWNGYNNRNNFAVATSNENMTSSLWIKTQNVNLQVNYKIYAVYTGMGGSEQTQLIAATSDISGTNDWQKLTLNFVVNVDNAIGVYMDMGIKGSGSAWFDGASITSAFTQPSVEFVVSSNGSHTLEYYSTDNAGNEETHQTTTFKIDTKAPSRFTNFTITQAGNDHTFIVSISVTDNTSGLDTGTAQFQYSVDEGVTWGYYSDFSNCNSTFTEDWTNGSTNPSTSGTKNTIISTPAIDFCNNNWAVTKKIRFKIKDLAGNQGQSADFTINGAWIEVVNGDIFANEGISMQSSSKITYLAGAVDGISNITSTNNWFLEDYEAMDFSTYDEWYAKNPTTTALPAGKLPTTSGSYRVNSDFTIASTTVPNGLDDVQDLSGLIYVNGDLNINSNYELHDTSGIIFIVKGDITVNSAVSSIDGFFITDALFDLTGGNTQIDIFGGVQADEYNMKRSLSGNQNSTTPAQIFTYKPKYLIVGKNQLTTNSDVTWLEVK</sequence>
<dbReference type="Gene3D" id="2.60.120.260">
    <property type="entry name" value="Galactose-binding domain-like"/>
    <property type="match status" value="1"/>
</dbReference>
<comment type="caution">
    <text evidence="2">The sequence shown here is derived from an EMBL/GenBank/DDBJ whole genome shotgun (WGS) entry which is preliminary data.</text>
</comment>
<protein>
    <recommendedName>
        <fullName evidence="4">CBM-cenC domain-containing protein</fullName>
    </recommendedName>
</protein>
<evidence type="ECO:0008006" key="4">
    <source>
        <dbReference type="Google" id="ProtNLM"/>
    </source>
</evidence>
<evidence type="ECO:0000313" key="2">
    <source>
        <dbReference type="EMBL" id="OGC55398.1"/>
    </source>
</evidence>
<dbReference type="EMBL" id="MEVI01000002">
    <property type="protein sequence ID" value="OGC55398.1"/>
    <property type="molecule type" value="Genomic_DNA"/>
</dbReference>
<accession>A0A1F4VEJ9</accession>
<gene>
    <name evidence="2" type="ORF">A3A78_00370</name>
</gene>
<name>A0A1F4VEJ9_UNCKA</name>
<dbReference type="AlphaFoldDB" id="A0A1F4VEJ9"/>
<dbReference type="Proteomes" id="UP000176504">
    <property type="component" value="Unassembled WGS sequence"/>
</dbReference>
<reference evidence="2 3" key="1">
    <citation type="journal article" date="2016" name="Nat. Commun.">
        <title>Thousands of microbial genomes shed light on interconnected biogeochemical processes in an aquifer system.</title>
        <authorList>
            <person name="Anantharaman K."/>
            <person name="Brown C.T."/>
            <person name="Hug L.A."/>
            <person name="Sharon I."/>
            <person name="Castelle C.J."/>
            <person name="Probst A.J."/>
            <person name="Thomas B.C."/>
            <person name="Singh A."/>
            <person name="Wilkins M.J."/>
            <person name="Karaoz U."/>
            <person name="Brodie E.L."/>
            <person name="Williams K.H."/>
            <person name="Hubbard S.S."/>
            <person name="Banfield J.F."/>
        </authorList>
    </citation>
    <scope>NUCLEOTIDE SEQUENCE [LARGE SCALE GENOMIC DNA]</scope>
</reference>